<dbReference type="OrthoDB" id="7843421at2"/>
<keyword evidence="4" id="KW-1185">Reference proteome</keyword>
<dbReference type="EMBL" id="FMZV01000009">
    <property type="protein sequence ID" value="SDD63222.1"/>
    <property type="molecule type" value="Genomic_DNA"/>
</dbReference>
<feature type="region of interest" description="Disordered" evidence="1">
    <location>
        <begin position="370"/>
        <end position="407"/>
    </location>
</feature>
<dbReference type="RefSeq" id="WP_093032345.1">
    <property type="nucleotide sequence ID" value="NZ_FMZV01000009.1"/>
</dbReference>
<accession>A0A1G6WBI6</accession>
<dbReference type="Pfam" id="PF04577">
    <property type="entry name" value="Glyco_transf_61"/>
    <property type="match status" value="1"/>
</dbReference>
<sequence length="407" mass="45446">MAETPDLDPDDPNSQPLPEGGWSETITRLAEAVVVPPEASGFTQAAGVLYFDGSYCPEAALWRRYRPLTTRPEVPKEIGQTLPGRWVWGGVLWAHFGHFLVESTSRLWALDHVGGPIDGVLFIPKRPKVGDQIRGYQRDFIDLMRPGLPIHVATEPTRVEELIVPGQGFGLGTITQGTKRFRDAIHNNFAKSVEPDGPSKLYISRSALGLGKGGLLGEERLEDLLRAEGYDIFHPEKFSLETQLSRYKAASHVVAADGSALHLYAMVGRPDQDVAMILRRKAGPNNLLAKNVAHFCRSKPLVIDALYTEWVRGKSGKSNRLSFGELDHAVIGRGLVAGGFVRRDIDWQRATDAERAQMFKDKGLDQAGDFVESADYQKRRRRKMRQERRARRAQREEVDQSSEISVK</sequence>
<gene>
    <name evidence="3" type="ORF">SAMN04488239_10934</name>
</gene>
<dbReference type="AlphaFoldDB" id="A0A1G6WBI6"/>
<name>A0A1G6WBI6_9RHOB</name>
<feature type="compositionally biased region" description="Acidic residues" evidence="1">
    <location>
        <begin position="1"/>
        <end position="11"/>
    </location>
</feature>
<dbReference type="Proteomes" id="UP000199628">
    <property type="component" value="Unassembled WGS sequence"/>
</dbReference>
<evidence type="ECO:0000313" key="4">
    <source>
        <dbReference type="Proteomes" id="UP000199628"/>
    </source>
</evidence>
<evidence type="ECO:0000313" key="3">
    <source>
        <dbReference type="EMBL" id="SDD63222.1"/>
    </source>
</evidence>
<organism evidence="3 4">
    <name type="scientific">Ruegeria marina</name>
    <dbReference type="NCBI Taxonomy" id="639004"/>
    <lineage>
        <taxon>Bacteria</taxon>
        <taxon>Pseudomonadati</taxon>
        <taxon>Pseudomonadota</taxon>
        <taxon>Alphaproteobacteria</taxon>
        <taxon>Rhodobacterales</taxon>
        <taxon>Roseobacteraceae</taxon>
        <taxon>Ruegeria</taxon>
    </lineage>
</organism>
<proteinExistence type="predicted"/>
<protein>
    <recommendedName>
        <fullName evidence="2">Glycosyltransferase 61 catalytic domain-containing protein</fullName>
    </recommendedName>
</protein>
<feature type="domain" description="Glycosyltransferase 61 catalytic" evidence="2">
    <location>
        <begin position="96"/>
        <end position="262"/>
    </location>
</feature>
<evidence type="ECO:0000256" key="1">
    <source>
        <dbReference type="SAM" id="MobiDB-lite"/>
    </source>
</evidence>
<evidence type="ECO:0000259" key="2">
    <source>
        <dbReference type="Pfam" id="PF04577"/>
    </source>
</evidence>
<dbReference type="GO" id="GO:0016757">
    <property type="term" value="F:glycosyltransferase activity"/>
    <property type="evidence" value="ECO:0007669"/>
    <property type="project" value="InterPro"/>
</dbReference>
<feature type="compositionally biased region" description="Basic residues" evidence="1">
    <location>
        <begin position="378"/>
        <end position="392"/>
    </location>
</feature>
<dbReference type="InterPro" id="IPR049625">
    <property type="entry name" value="Glyco_transf_61_cat"/>
</dbReference>
<dbReference type="InterPro" id="IPR024698">
    <property type="entry name" value="Caps_psacc_synth_Cps23fI-typ"/>
</dbReference>
<reference evidence="4" key="1">
    <citation type="submission" date="2016-10" db="EMBL/GenBank/DDBJ databases">
        <authorList>
            <person name="Varghese N."/>
            <person name="Submissions S."/>
        </authorList>
    </citation>
    <scope>NUCLEOTIDE SEQUENCE [LARGE SCALE GENOMIC DNA]</scope>
    <source>
        <strain evidence="4">CGMCC 1.9108</strain>
    </source>
</reference>
<dbReference type="PIRSF" id="PIRSF030158">
    <property type="entry name" value="UCP030158"/>
    <property type="match status" value="1"/>
</dbReference>
<dbReference type="STRING" id="639004.SAMN04488239_10934"/>
<feature type="region of interest" description="Disordered" evidence="1">
    <location>
        <begin position="1"/>
        <end position="21"/>
    </location>
</feature>